<dbReference type="InterPro" id="IPR027417">
    <property type="entry name" value="P-loop_NTPase"/>
</dbReference>
<dbReference type="Proteomes" id="UP000318937">
    <property type="component" value="Unassembled WGS sequence"/>
</dbReference>
<dbReference type="Gene3D" id="3.40.50.300">
    <property type="entry name" value="P-loop containing nucleotide triphosphate hydrolases"/>
    <property type="match status" value="1"/>
</dbReference>
<gene>
    <name evidence="1" type="ORF">FG383_10450</name>
</gene>
<evidence type="ECO:0000313" key="1">
    <source>
        <dbReference type="EMBL" id="TQR14732.1"/>
    </source>
</evidence>
<dbReference type="RefSeq" id="WP_142607348.1">
    <property type="nucleotide sequence ID" value="NZ_VDGG01000018.1"/>
</dbReference>
<accession>A0A544TB89</accession>
<keyword evidence="2" id="KW-1185">Reference proteome</keyword>
<evidence type="ECO:0000313" key="2">
    <source>
        <dbReference type="Proteomes" id="UP000318937"/>
    </source>
</evidence>
<dbReference type="AlphaFoldDB" id="A0A544TB89"/>
<name>A0A544TB89_9BACI</name>
<proteinExistence type="predicted"/>
<dbReference type="EMBL" id="VDGG01000018">
    <property type="protein sequence ID" value="TQR14732.1"/>
    <property type="molecule type" value="Genomic_DNA"/>
</dbReference>
<dbReference type="OrthoDB" id="182489at2"/>
<protein>
    <submittedName>
        <fullName evidence="1">Uncharacterized protein</fullName>
    </submittedName>
</protein>
<sequence>MRVKAAKNSIIGYSYQKLVAFYFLAIMDVEREFNGLEIEADVDHNFDDLVLIKKDGSSIYCQMKDFHTVKISDIKVDGDNVKIKSSPHKFSNAENVIFIKSIDLEPNSSVMGFPSYFKDNVHIVSISREEIRDKLESLYEIDRTRMSLIETFFERRFDERTLVIAIHELPPIQIYSTELIDSTLEVQKIEIDENEVIFVEGKPGIGKSHLVNNLEVKSSKIIYRFWISNQDPQYQDRLRYDNFISNITKELFSKLAKKSLDEIAFELNARSITLVIDGLDHVENYNSIELRRFIEFINILGSKDVKVIVFSRPLRTAVEWKKYKLHNWNNEQTSYFLAEQYHLSEYKIIEEIYRITQGYPILVRFLANHYKEYKVLPELPQLKDLNEYYELITNNYSNKESLAIFLTSNSYFMCSEFDDLLGTYGGVLIKQIIKDHPYLFEIKLNRITLMHDSLNTYLRINLYKNETVEEIIQEIKRKVYNSILLGEKRYISRYNFFEFSHDEHVAVIKKYADIDFFDEWIQGTVDIEAIQEFYKQLRHSLNKINPNSLTVYNYYDLSIIINILVRDHISSLKQFLYVYVNTLLFNGYSEEDVTSSGYLFGMLDFVLEGNYKVLENVTSDDYYDTRKFYNELLSEIEEEDKYFYGLYNPINFKNVEKVLLNRSEFDFRDILIELFIGIYIHKVDNNEKFQSWKIKIHDFIDNKEDITFFVEAILLEYGHKSFFAHSILSATKYKLKTLGLLFTENEFLNFTMEEFIEHFNSEDSYNLLSYIKDYFRLSLFRKTRIDVPSVYKLFTSYYARKDYTVNNIGKTLLLFQRKGYLEIEKSVEIIDSFQSKSEKGIRHILDQYVEMLNSEEYMYFIKNIYLKNSELKLNIFHLTSEKINLLNDEMVWQEFYELIDAHNYSKMIEYFDLESLLYSRFSKKALSLLLKYNYKILLKSTSNLEIFNGEYESLIQLVPENDFGSKKADFSNYENGYLSEEDREFIISQGLSPVEIASLPDGFYSAFSELELYRHFERIQLEKDLCAILHAAICSKIYSIDKSSNLFEMTGNVPVFLEEFVQVDIDFKKLFRSFSKFIKLSGVN</sequence>
<dbReference type="SUPFAM" id="SSF52540">
    <property type="entry name" value="P-loop containing nucleoside triphosphate hydrolases"/>
    <property type="match status" value="1"/>
</dbReference>
<comment type="caution">
    <text evidence="1">The sequence shown here is derived from an EMBL/GenBank/DDBJ whole genome shotgun (WGS) entry which is preliminary data.</text>
</comment>
<organism evidence="1 2">
    <name type="scientific">Psychrobacillus soli</name>
    <dbReference type="NCBI Taxonomy" id="1543965"/>
    <lineage>
        <taxon>Bacteria</taxon>
        <taxon>Bacillati</taxon>
        <taxon>Bacillota</taxon>
        <taxon>Bacilli</taxon>
        <taxon>Bacillales</taxon>
        <taxon>Bacillaceae</taxon>
        <taxon>Psychrobacillus</taxon>
    </lineage>
</organism>
<reference evidence="1 2" key="1">
    <citation type="submission" date="2019-05" db="EMBL/GenBank/DDBJ databases">
        <title>Psychrobacillus vulpis sp. nov., a new species isolated from feces of a red fox that inhabits in The Tablas de Daimiel Natural Park, Albacete, Spain.</title>
        <authorList>
            <person name="Rodriguez M."/>
            <person name="Reina J.C."/>
            <person name="Bejar V."/>
            <person name="Llamas I."/>
        </authorList>
    </citation>
    <scope>NUCLEOTIDE SEQUENCE [LARGE SCALE GENOMIC DNA]</scope>
    <source>
        <strain evidence="1 2">NHI-2</strain>
    </source>
</reference>